<feature type="signal peptide" evidence="1">
    <location>
        <begin position="1"/>
        <end position="20"/>
    </location>
</feature>
<gene>
    <name evidence="2" type="ORF">APHIGO_LOCUS1049</name>
</gene>
<accession>A0A9P0NE21</accession>
<evidence type="ECO:0000313" key="2">
    <source>
        <dbReference type="EMBL" id="CAH1710068.1"/>
    </source>
</evidence>
<evidence type="ECO:0000313" key="3">
    <source>
        <dbReference type="Proteomes" id="UP001154329"/>
    </source>
</evidence>
<proteinExistence type="predicted"/>
<dbReference type="EMBL" id="OU899034">
    <property type="protein sequence ID" value="CAH1710068.1"/>
    <property type="molecule type" value="Genomic_DNA"/>
</dbReference>
<protein>
    <submittedName>
        <fullName evidence="2">Uncharacterized protein</fullName>
    </submittedName>
</protein>
<dbReference type="Proteomes" id="UP001154329">
    <property type="component" value="Chromosome 1"/>
</dbReference>
<dbReference type="AlphaFoldDB" id="A0A9P0NE21"/>
<sequence length="140" mass="16721">MMKFVLIVVIFISLQYESFQYDMNSQFYRPYYNNYNSYNNRYTPTMYRYPPQSTTAYSVYRNYMPENRSYGILKKPTIVQQMPIQQDDVLTRMKLIMAQLKNIQDQSADRLSKTEYDPNAEIYKGRFTRKTAASNRSASV</sequence>
<feature type="chain" id="PRO_5040256178" evidence="1">
    <location>
        <begin position="21"/>
        <end position="140"/>
    </location>
</feature>
<reference evidence="2" key="1">
    <citation type="submission" date="2022-02" db="EMBL/GenBank/DDBJ databases">
        <authorList>
            <person name="King R."/>
        </authorList>
    </citation>
    <scope>NUCLEOTIDE SEQUENCE</scope>
</reference>
<evidence type="ECO:0000256" key="1">
    <source>
        <dbReference type="SAM" id="SignalP"/>
    </source>
</evidence>
<dbReference type="OrthoDB" id="6607283at2759"/>
<keyword evidence="1" id="KW-0732">Signal</keyword>
<organism evidence="2 3">
    <name type="scientific">Aphis gossypii</name>
    <name type="common">Cotton aphid</name>
    <dbReference type="NCBI Taxonomy" id="80765"/>
    <lineage>
        <taxon>Eukaryota</taxon>
        <taxon>Metazoa</taxon>
        <taxon>Ecdysozoa</taxon>
        <taxon>Arthropoda</taxon>
        <taxon>Hexapoda</taxon>
        <taxon>Insecta</taxon>
        <taxon>Pterygota</taxon>
        <taxon>Neoptera</taxon>
        <taxon>Paraneoptera</taxon>
        <taxon>Hemiptera</taxon>
        <taxon>Sternorrhyncha</taxon>
        <taxon>Aphidomorpha</taxon>
        <taxon>Aphidoidea</taxon>
        <taxon>Aphididae</taxon>
        <taxon>Aphidini</taxon>
        <taxon>Aphis</taxon>
        <taxon>Aphis</taxon>
    </lineage>
</organism>
<keyword evidence="3" id="KW-1185">Reference proteome</keyword>
<reference evidence="2" key="2">
    <citation type="submission" date="2022-10" db="EMBL/GenBank/DDBJ databases">
        <authorList>
            <consortium name="ENA_rothamsted_submissions"/>
            <consortium name="culmorum"/>
            <person name="King R."/>
        </authorList>
    </citation>
    <scope>NUCLEOTIDE SEQUENCE</scope>
</reference>
<name>A0A9P0NE21_APHGO</name>